<reference evidence="2" key="1">
    <citation type="submission" date="2022-07" db="EMBL/GenBank/DDBJ databases">
        <title>FELIX.</title>
        <authorList>
            <person name="Wan K.H."/>
            <person name="Park S."/>
            <person name="Lawrence Q."/>
            <person name="Eichenberger J.P."/>
            <person name="Booth B.W."/>
            <person name="Piaggio A.J."/>
            <person name="Chandler J.C."/>
            <person name="Franklin A.B."/>
            <person name="Celniker S.E."/>
        </authorList>
    </citation>
    <scope>NUCLEOTIDE SEQUENCE</scope>
    <source>
        <strain evidence="2">QA-1986 374</strain>
    </source>
</reference>
<evidence type="ECO:0000313" key="3">
    <source>
        <dbReference type="Proteomes" id="UP001059773"/>
    </source>
</evidence>
<dbReference type="RefSeq" id="WP_256709899.1">
    <property type="nucleotide sequence ID" value="NZ_CP101914.1"/>
</dbReference>
<gene>
    <name evidence="2" type="ORF">NP439_10290</name>
</gene>
<proteinExistence type="predicted"/>
<name>A0ABY5K009_9BACI</name>
<accession>A0ABY5K009</accession>
<protein>
    <recommendedName>
        <fullName evidence="1">YkoP-like domain-containing protein</fullName>
    </recommendedName>
</protein>
<evidence type="ECO:0000313" key="2">
    <source>
        <dbReference type="EMBL" id="UUI04992.1"/>
    </source>
</evidence>
<dbReference type="EMBL" id="CP101914">
    <property type="protein sequence ID" value="UUI04992.1"/>
    <property type="molecule type" value="Genomic_DNA"/>
</dbReference>
<dbReference type="Proteomes" id="UP001059773">
    <property type="component" value="Chromosome"/>
</dbReference>
<dbReference type="Pfam" id="PF22790">
    <property type="entry name" value="YkoP"/>
    <property type="match status" value="1"/>
</dbReference>
<keyword evidence="3" id="KW-1185">Reference proteome</keyword>
<dbReference type="InterPro" id="IPR054467">
    <property type="entry name" value="YkoP-like_dom"/>
</dbReference>
<sequence length="187" mass="22339">MNINFKKTGLFFWNVIDPIYFHFTRLDYVESKFGDRTIMRVRLTKYKGSKVTLSDGTEINKNDMLLKIHLHNIQILRQIQNNDSEVRRALTIYKNIQESLPEIIHYIQIRGYTNEIKGLIGITMLHKGCKKLGFEIYPIHNRYYKLFKQIALLPIYLLSCNKIKRKITSPMYLFMSKDKLLNKYKRV</sequence>
<organism evidence="2 3">
    <name type="scientific">Oceanobacillus jeddahense</name>
    <dbReference type="NCBI Taxonomy" id="1462527"/>
    <lineage>
        <taxon>Bacteria</taxon>
        <taxon>Bacillati</taxon>
        <taxon>Bacillota</taxon>
        <taxon>Bacilli</taxon>
        <taxon>Bacillales</taxon>
        <taxon>Bacillaceae</taxon>
        <taxon>Oceanobacillus</taxon>
    </lineage>
</organism>
<evidence type="ECO:0000259" key="1">
    <source>
        <dbReference type="Pfam" id="PF22790"/>
    </source>
</evidence>
<feature type="domain" description="YkoP-like" evidence="1">
    <location>
        <begin position="7"/>
        <end position="184"/>
    </location>
</feature>